<dbReference type="Gene3D" id="3.40.50.360">
    <property type="match status" value="2"/>
</dbReference>
<evidence type="ECO:0000259" key="1">
    <source>
        <dbReference type="PROSITE" id="PS50902"/>
    </source>
</evidence>
<organism evidence="2 3">
    <name type="scientific">Kibdelosporangium phytohabitans</name>
    <dbReference type="NCBI Taxonomy" id="860235"/>
    <lineage>
        <taxon>Bacteria</taxon>
        <taxon>Bacillati</taxon>
        <taxon>Actinomycetota</taxon>
        <taxon>Actinomycetes</taxon>
        <taxon>Pseudonocardiales</taxon>
        <taxon>Pseudonocardiaceae</taxon>
        <taxon>Kibdelosporangium</taxon>
    </lineage>
</organism>
<dbReference type="InterPro" id="IPR008254">
    <property type="entry name" value="Flavodoxin/NO_synth"/>
</dbReference>
<accession>A0A0N7F3V2</accession>
<dbReference type="STRING" id="860235.AOZ06_24620"/>
<name>A0A0N7F3V2_9PSEU</name>
<dbReference type="PROSITE" id="PS50902">
    <property type="entry name" value="FLAVODOXIN_LIKE"/>
    <property type="match status" value="1"/>
</dbReference>
<sequence length="391" mass="40576">MKEQLVTANVLVIHHSRKGTLHALATAAAEGARAAGATVRLRRIDAPGEPPPTKDDLLWADGIVWGSPTFYGNVSAPVKQFIDSTSDLWRARLLADKVVTGMTSSTSLNGGQEATLLGLYRSMYHWGAAVMSADSTMPLWAETGANPYGVSVCANGGDLPSAVRDAAAHTGARITRLAHLVRTGEPAPSAKIVVICQDGRPALRALAAAVASGARETGAAVRLRQITPATTDVPVVTPADVSWADGLAWGMPATTGSLPAMTAGFVETVQDTGADFLGRTVTAFGTTSNAHAGGESTLLAAYTAMHAWDCLIVAPGYTDPVVTAAGGNPYGTLSHDRNGPPLRTVLAAARHQGRRLALLTSRVRGGMLTVTSPRVPARVPAEHAPSRDFSS</sequence>
<feature type="domain" description="Flavodoxin-like" evidence="1">
    <location>
        <begin position="10"/>
        <end position="175"/>
    </location>
</feature>
<dbReference type="AlphaFoldDB" id="A0A0N7F3V2"/>
<evidence type="ECO:0000313" key="3">
    <source>
        <dbReference type="Proteomes" id="UP000063699"/>
    </source>
</evidence>
<dbReference type="PANTHER" id="PTHR30546:SF23">
    <property type="entry name" value="FLAVOPROTEIN-LIKE PROTEIN YCP4-RELATED"/>
    <property type="match status" value="1"/>
</dbReference>
<dbReference type="PANTHER" id="PTHR30546">
    <property type="entry name" value="FLAVODOXIN-RELATED PROTEIN WRBA-RELATED"/>
    <property type="match status" value="1"/>
</dbReference>
<dbReference type="EMBL" id="CP012752">
    <property type="protein sequence ID" value="ALG09663.1"/>
    <property type="molecule type" value="Genomic_DNA"/>
</dbReference>
<evidence type="ECO:0000313" key="2">
    <source>
        <dbReference type="EMBL" id="ALG09663.1"/>
    </source>
</evidence>
<dbReference type="InterPro" id="IPR005025">
    <property type="entry name" value="FMN_Rdtase-like_dom"/>
</dbReference>
<dbReference type="KEGG" id="kphy:AOZ06_24620"/>
<reference evidence="2 3" key="1">
    <citation type="submission" date="2015-07" db="EMBL/GenBank/DDBJ databases">
        <title>Genome sequencing of Kibdelosporangium phytohabitans.</title>
        <authorList>
            <person name="Qin S."/>
            <person name="Xing K."/>
        </authorList>
    </citation>
    <scope>NUCLEOTIDE SEQUENCE [LARGE SCALE GENOMIC DNA]</scope>
    <source>
        <strain evidence="2 3">KLBMP1111</strain>
    </source>
</reference>
<keyword evidence="3" id="KW-1185">Reference proteome</keyword>
<dbReference type="Proteomes" id="UP000063699">
    <property type="component" value="Chromosome"/>
</dbReference>
<dbReference type="GO" id="GO:0016020">
    <property type="term" value="C:membrane"/>
    <property type="evidence" value="ECO:0007669"/>
    <property type="project" value="TreeGrafter"/>
</dbReference>
<dbReference type="SUPFAM" id="SSF52218">
    <property type="entry name" value="Flavoproteins"/>
    <property type="match status" value="2"/>
</dbReference>
<dbReference type="Pfam" id="PF03358">
    <property type="entry name" value="FMN_red"/>
    <property type="match status" value="1"/>
</dbReference>
<gene>
    <name evidence="2" type="ORF">AOZ06_24620</name>
</gene>
<proteinExistence type="predicted"/>
<dbReference type="GO" id="GO:0010181">
    <property type="term" value="F:FMN binding"/>
    <property type="evidence" value="ECO:0007669"/>
    <property type="project" value="InterPro"/>
</dbReference>
<protein>
    <recommendedName>
        <fullName evidence="1">Flavodoxin-like domain-containing protein</fullName>
    </recommendedName>
</protein>
<dbReference type="GO" id="GO:0003955">
    <property type="term" value="F:NAD(P)H dehydrogenase (quinone) activity"/>
    <property type="evidence" value="ECO:0007669"/>
    <property type="project" value="TreeGrafter"/>
</dbReference>
<dbReference type="InterPro" id="IPR029039">
    <property type="entry name" value="Flavoprotein-like_sf"/>
</dbReference>